<keyword evidence="2 5" id="KW-0945">Host-virus interaction</keyword>
<dbReference type="RefSeq" id="YP_009465985.1">
    <property type="nucleotide sequence ID" value="NC_037066.1"/>
</dbReference>
<evidence type="ECO:0000256" key="3">
    <source>
        <dbReference type="ARBA" id="ARBA00025603"/>
    </source>
</evidence>
<comment type="function">
    <text evidence="3">Increases viral DNA accumulation. Enhances infectivity and symptom expression.</text>
</comment>
<accession>A0A2I8B2J7</accession>
<dbReference type="Proteomes" id="UP000240293">
    <property type="component" value="Segment"/>
</dbReference>
<evidence type="ECO:0000256" key="1">
    <source>
        <dbReference type="ARBA" id="ARBA00009424"/>
    </source>
</evidence>
<comment type="similarity">
    <text evidence="1 5">Belongs to the geminiviridae replication enhancer protein family.</text>
</comment>
<evidence type="ECO:0000256" key="4">
    <source>
        <dbReference type="ARBA" id="ARBA00025955"/>
    </source>
</evidence>
<evidence type="ECO:0000313" key="6">
    <source>
        <dbReference type="EMBL" id="AUT11868.1"/>
    </source>
</evidence>
<evidence type="ECO:0000313" key="7">
    <source>
        <dbReference type="Proteomes" id="UP000240293"/>
    </source>
</evidence>
<dbReference type="InterPro" id="IPR000657">
    <property type="entry name" value="Gemini_AL3"/>
</dbReference>
<evidence type="ECO:0000256" key="2">
    <source>
        <dbReference type="ARBA" id="ARBA00022581"/>
    </source>
</evidence>
<dbReference type="PRINTS" id="PR00231">
    <property type="entry name" value="GEMCOATAL3"/>
</dbReference>
<dbReference type="KEGG" id="vg:35997081"/>
<keyword evidence="7" id="KW-1185">Reference proteome</keyword>
<dbReference type="GeneID" id="35997081"/>
<dbReference type="OrthoDB" id="13855at10239"/>
<dbReference type="EMBL" id="MG001958">
    <property type="protein sequence ID" value="AUT11868.1"/>
    <property type="molecule type" value="Genomic_DNA"/>
</dbReference>
<evidence type="ECO:0000256" key="5">
    <source>
        <dbReference type="RuleBase" id="RU363029"/>
    </source>
</evidence>
<proteinExistence type="inferred from homology"/>
<dbReference type="Pfam" id="PF01407">
    <property type="entry name" value="Gemini_AL3"/>
    <property type="match status" value="1"/>
</dbReference>
<reference evidence="6" key="1">
    <citation type="submission" date="2017-09" db="EMBL/GenBank/DDBJ databases">
        <title>From spatial viral metagenomics to biological and molecular characterization of plant viruses: the case study of geminiviruses.</title>
        <authorList>
            <person name="Claverie S."/>
            <person name="Bernardo P."/>
            <person name="Kraberger S."/>
            <person name="Hartnady P."/>
            <person name="Lefeuvre P."/>
            <person name="Lett J.-M."/>
            <person name="Filloux D."/>
            <person name="Harkins G.W."/>
            <person name="Varsani A."/>
            <person name="Martin D.P."/>
            <person name="Roumagnac P."/>
        </authorList>
    </citation>
    <scope>NUCLEOTIDE SEQUENCE [LARGE SCALE GENOMIC DNA]</scope>
    <source>
        <strain evidence="6">13-FMN-1</strain>
    </source>
</reference>
<organism evidence="6">
    <name type="scientific">Juncus maritimus associated virus</name>
    <dbReference type="NCBI Taxonomy" id="2093273"/>
    <lineage>
        <taxon>Viruses</taxon>
        <taxon>Monodnaviria</taxon>
        <taxon>Shotokuvirae</taxon>
        <taxon>Cressdnaviricota</taxon>
        <taxon>Repensiviricetes</taxon>
        <taxon>Geplafuvirales</taxon>
        <taxon>Geminiviridae</taxon>
        <taxon>Maldovirus</taxon>
        <taxon>Maldovirus junci</taxon>
        <taxon>Juncus maritimus geminivirus 1</taxon>
    </lineage>
</organism>
<dbReference type="GO" id="GO:0016032">
    <property type="term" value="P:viral process"/>
    <property type="evidence" value="ECO:0007669"/>
    <property type="project" value="InterPro"/>
</dbReference>
<sequence length="134" mass="15728">MDSRTGDTITAHQANSGIWFDELKNPINVNIDKDWDIFPTFNKGFQVTVKFNHNLRKALGLHKCWITFKIWTTLKSFGKKSLEHRIRFHLMSFLDSCGVISINLMIRAINKLIAKCLWIVNIEEQRNIVMFNIY</sequence>
<comment type="subunit">
    <text evidence="4 5">Homooligomer. Interacts with the replication-associated protein (REP). Interacts with host proliferating cell nuclear antigen (PCNA). Interacts with host retinoblastoma-related protein 1 (RBR1), and may thereby deregulate the host cell cycle. Oligomerization and interaction with PCNA are necessary for optimal replication enhancement.</text>
</comment>
<protein>
    <recommendedName>
        <fullName evidence="5">Replication enhancer</fullName>
        <shortName evidence="5">REn</shortName>
    </recommendedName>
</protein>
<name>A0A2I8B2J7_9GEMI</name>